<accession>A0A392W8Z7</accession>
<dbReference type="Proteomes" id="UP000265520">
    <property type="component" value="Unassembled WGS sequence"/>
</dbReference>
<sequence>MTAVKGMQYSIAAEYTGPPSGYDLPHAVPITVDGIPVSSVVTELPSSDTPPFSISQPLS</sequence>
<dbReference type="EMBL" id="LXQA011434412">
    <property type="protein sequence ID" value="MCI97158.1"/>
    <property type="molecule type" value="Genomic_DNA"/>
</dbReference>
<proteinExistence type="predicted"/>
<reference evidence="1 2" key="1">
    <citation type="journal article" date="2018" name="Front. Plant Sci.">
        <title>Red Clover (Trifolium pratense) and Zigzag Clover (T. medium) - A Picture of Genomic Similarities and Differences.</title>
        <authorList>
            <person name="Dluhosova J."/>
            <person name="Istvanek J."/>
            <person name="Nedelnik J."/>
            <person name="Repkova J."/>
        </authorList>
    </citation>
    <scope>NUCLEOTIDE SEQUENCE [LARGE SCALE GENOMIC DNA]</scope>
    <source>
        <strain evidence="2">cv. 10/8</strain>
        <tissue evidence="1">Leaf</tissue>
    </source>
</reference>
<feature type="non-terminal residue" evidence="1">
    <location>
        <position position="59"/>
    </location>
</feature>
<comment type="caution">
    <text evidence="1">The sequence shown here is derived from an EMBL/GenBank/DDBJ whole genome shotgun (WGS) entry which is preliminary data.</text>
</comment>
<evidence type="ECO:0000313" key="2">
    <source>
        <dbReference type="Proteomes" id="UP000265520"/>
    </source>
</evidence>
<protein>
    <submittedName>
        <fullName evidence="1">Guanine nucleotide-binding protein alpha-2 subunit</fullName>
    </submittedName>
</protein>
<dbReference type="AlphaFoldDB" id="A0A392W8Z7"/>
<keyword evidence="2" id="KW-1185">Reference proteome</keyword>
<name>A0A392W8Z7_9FABA</name>
<evidence type="ECO:0000313" key="1">
    <source>
        <dbReference type="EMBL" id="MCI97158.1"/>
    </source>
</evidence>
<organism evidence="1 2">
    <name type="scientific">Trifolium medium</name>
    <dbReference type="NCBI Taxonomy" id="97028"/>
    <lineage>
        <taxon>Eukaryota</taxon>
        <taxon>Viridiplantae</taxon>
        <taxon>Streptophyta</taxon>
        <taxon>Embryophyta</taxon>
        <taxon>Tracheophyta</taxon>
        <taxon>Spermatophyta</taxon>
        <taxon>Magnoliopsida</taxon>
        <taxon>eudicotyledons</taxon>
        <taxon>Gunneridae</taxon>
        <taxon>Pentapetalae</taxon>
        <taxon>rosids</taxon>
        <taxon>fabids</taxon>
        <taxon>Fabales</taxon>
        <taxon>Fabaceae</taxon>
        <taxon>Papilionoideae</taxon>
        <taxon>50 kb inversion clade</taxon>
        <taxon>NPAAA clade</taxon>
        <taxon>Hologalegina</taxon>
        <taxon>IRL clade</taxon>
        <taxon>Trifolieae</taxon>
        <taxon>Trifolium</taxon>
    </lineage>
</organism>